<dbReference type="EMBL" id="BARU01030143">
    <property type="protein sequence ID" value="GAH74838.1"/>
    <property type="molecule type" value="Genomic_DNA"/>
</dbReference>
<feature type="domain" description="Solute-binding protein family 5" evidence="4">
    <location>
        <begin position="3"/>
        <end position="102"/>
    </location>
</feature>
<dbReference type="Gene3D" id="3.10.105.10">
    <property type="entry name" value="Dipeptide-binding Protein, Domain 3"/>
    <property type="match status" value="1"/>
</dbReference>
<dbReference type="PANTHER" id="PTHR30290">
    <property type="entry name" value="PERIPLASMIC BINDING COMPONENT OF ABC TRANSPORTER"/>
    <property type="match status" value="1"/>
</dbReference>
<gene>
    <name evidence="5" type="ORF">S03H2_47880</name>
</gene>
<dbReference type="GO" id="GO:1904680">
    <property type="term" value="F:peptide transmembrane transporter activity"/>
    <property type="evidence" value="ECO:0007669"/>
    <property type="project" value="TreeGrafter"/>
</dbReference>
<organism evidence="5">
    <name type="scientific">marine sediment metagenome</name>
    <dbReference type="NCBI Taxonomy" id="412755"/>
    <lineage>
        <taxon>unclassified sequences</taxon>
        <taxon>metagenomes</taxon>
        <taxon>ecological metagenomes</taxon>
    </lineage>
</organism>
<evidence type="ECO:0000313" key="5">
    <source>
        <dbReference type="EMBL" id="GAH74838.1"/>
    </source>
</evidence>
<dbReference type="PANTHER" id="PTHR30290:SF9">
    <property type="entry name" value="OLIGOPEPTIDE-BINDING PROTEIN APPA"/>
    <property type="match status" value="1"/>
</dbReference>
<evidence type="ECO:0000256" key="1">
    <source>
        <dbReference type="ARBA" id="ARBA00005695"/>
    </source>
</evidence>
<comment type="similarity">
    <text evidence="1">Belongs to the bacterial solute-binding protein 5 family.</text>
</comment>
<dbReference type="InterPro" id="IPR039424">
    <property type="entry name" value="SBP_5"/>
</dbReference>
<evidence type="ECO:0000256" key="3">
    <source>
        <dbReference type="ARBA" id="ARBA00022729"/>
    </source>
</evidence>
<accession>X1JYF3</accession>
<dbReference type="Pfam" id="PF00496">
    <property type="entry name" value="SBP_bac_5"/>
    <property type="match status" value="1"/>
</dbReference>
<name>X1JYF3_9ZZZZ</name>
<dbReference type="AlphaFoldDB" id="X1JYF3"/>
<dbReference type="InterPro" id="IPR000914">
    <property type="entry name" value="SBP_5_dom"/>
</dbReference>
<reference evidence="5" key="1">
    <citation type="journal article" date="2014" name="Front. Microbiol.">
        <title>High frequency of phylogenetically diverse reductive dehalogenase-homologous genes in deep subseafloor sedimentary metagenomes.</title>
        <authorList>
            <person name="Kawai M."/>
            <person name="Futagami T."/>
            <person name="Toyoda A."/>
            <person name="Takaki Y."/>
            <person name="Nishi S."/>
            <person name="Hori S."/>
            <person name="Arai W."/>
            <person name="Tsubouchi T."/>
            <person name="Morono Y."/>
            <person name="Uchiyama I."/>
            <person name="Ito T."/>
            <person name="Fujiyama A."/>
            <person name="Inagaki F."/>
            <person name="Takami H."/>
        </authorList>
    </citation>
    <scope>NUCLEOTIDE SEQUENCE</scope>
    <source>
        <strain evidence="5">Expedition CK06-06</strain>
    </source>
</reference>
<dbReference type="GO" id="GO:0015833">
    <property type="term" value="P:peptide transport"/>
    <property type="evidence" value="ECO:0007669"/>
    <property type="project" value="TreeGrafter"/>
</dbReference>
<evidence type="ECO:0000256" key="2">
    <source>
        <dbReference type="ARBA" id="ARBA00022448"/>
    </source>
</evidence>
<comment type="caution">
    <text evidence="5">The sequence shown here is derived from an EMBL/GenBank/DDBJ whole genome shotgun (WGS) entry which is preliminary data.</text>
</comment>
<protein>
    <recommendedName>
        <fullName evidence="4">Solute-binding protein family 5 domain-containing protein</fullName>
    </recommendedName>
</protein>
<sequence>YAEYNPEKAKRLLQEIGLKKDKQGWYLRPDGKKLTFTLISKHPAKFDEAELVANQWRDIGINANAQLISGELYGVRVNANLADTAVWYGDISSTDMTFPVFYPNVASGGWGNACWPKWYDKWFGTAKVEKEYLPIPEKVKKLREWYLEVICTADDDKRAQLCEKILQSQAENLWIIGTVGYAPHPVIFNKHLHNYHENRLWIWDVTWASDVDPEQLFFDNANERK</sequence>
<proteinExistence type="inferred from homology"/>
<evidence type="ECO:0000259" key="4">
    <source>
        <dbReference type="Pfam" id="PF00496"/>
    </source>
</evidence>
<keyword evidence="2" id="KW-0813">Transport</keyword>
<keyword evidence="3" id="KW-0732">Signal</keyword>
<feature type="non-terminal residue" evidence="5">
    <location>
        <position position="1"/>
    </location>
</feature>
<dbReference type="SUPFAM" id="SSF53850">
    <property type="entry name" value="Periplasmic binding protein-like II"/>
    <property type="match status" value="1"/>
</dbReference>